<dbReference type="RefSeq" id="WP_167530871.1">
    <property type="nucleotide sequence ID" value="NZ_JACRSN010000014.1"/>
</dbReference>
<keyword evidence="2" id="KW-1185">Reference proteome</keyword>
<name>A0A926D879_9FIRM</name>
<proteinExistence type="predicted"/>
<evidence type="ECO:0000313" key="2">
    <source>
        <dbReference type="Proteomes" id="UP000651482"/>
    </source>
</evidence>
<dbReference type="EMBL" id="JACRSN010000014">
    <property type="protein sequence ID" value="MBC8534220.1"/>
    <property type="molecule type" value="Genomic_DNA"/>
</dbReference>
<evidence type="ECO:0000313" key="1">
    <source>
        <dbReference type="EMBL" id="MBC8534220.1"/>
    </source>
</evidence>
<accession>A0A926D879</accession>
<reference evidence="1" key="1">
    <citation type="submission" date="2020-08" db="EMBL/GenBank/DDBJ databases">
        <title>Genome public.</title>
        <authorList>
            <person name="Liu C."/>
            <person name="Sun Q."/>
        </authorList>
    </citation>
    <scope>NUCLEOTIDE SEQUENCE</scope>
    <source>
        <strain evidence="1">NSJ-40</strain>
    </source>
</reference>
<dbReference type="GeneID" id="92831919"/>
<gene>
    <name evidence="1" type="ORF">IAG03_09505</name>
</gene>
<dbReference type="AlphaFoldDB" id="A0A926D879"/>
<dbReference type="Proteomes" id="UP000651482">
    <property type="component" value="Unassembled WGS sequence"/>
</dbReference>
<protein>
    <submittedName>
        <fullName evidence="1">Uncharacterized protein</fullName>
    </submittedName>
</protein>
<comment type="caution">
    <text evidence="1">The sequence shown here is derived from an EMBL/GenBank/DDBJ whole genome shotgun (WGS) entry which is preliminary data.</text>
</comment>
<organism evidence="1 2">
    <name type="scientific">Yeguia hominis</name>
    <dbReference type="NCBI Taxonomy" id="2763662"/>
    <lineage>
        <taxon>Bacteria</taxon>
        <taxon>Bacillati</taxon>
        <taxon>Bacillota</taxon>
        <taxon>Clostridia</taxon>
        <taxon>Eubacteriales</taxon>
        <taxon>Yeguiaceae</taxon>
        <taxon>Yeguia</taxon>
    </lineage>
</organism>
<sequence length="52" mass="5676">MEDMKTGFVERIGGTIFVVNAMPAENAKHTQEELVKALIAREAMALQEADVA</sequence>